<evidence type="ECO:0000313" key="4">
    <source>
        <dbReference type="Proteomes" id="UP000321577"/>
    </source>
</evidence>
<dbReference type="SUPFAM" id="SSF53756">
    <property type="entry name" value="UDP-Glycosyltransferase/glycogen phosphorylase"/>
    <property type="match status" value="1"/>
</dbReference>
<dbReference type="PANTHER" id="PTHR45947">
    <property type="entry name" value="SULFOQUINOVOSYL TRANSFERASE SQD2"/>
    <property type="match status" value="1"/>
</dbReference>
<feature type="domain" description="Glycosyl transferase family 1" evidence="1">
    <location>
        <begin position="202"/>
        <end position="363"/>
    </location>
</feature>
<gene>
    <name evidence="3" type="primary">bme6</name>
    <name evidence="3" type="ORF">BGE01nite_28110</name>
</gene>
<dbReference type="InterPro" id="IPR050194">
    <property type="entry name" value="Glycosyltransferase_grp1"/>
</dbReference>
<keyword evidence="4" id="KW-1185">Reference proteome</keyword>
<sequence length="395" mass="42779">MKVLHVIPSLSVKHGGPSKVLPVMAAGLVAEGVQVDVVTTDDDGPGCRLDDVCAQGWIIQDGWRLRYFPKQTEFYKVSLPLLRWLMREAGNYDVVHVHAVFSFATLAAGWASMLRHVPFVVRPLGTLSAWGMENRRRWLKWASFRLLDRPVLNAAAAIHCTSVQEAGEVKALRLRSPVEMLPLGFDLSGLDTLPARSAMEAEWPVTSGKQVLLFLSRLDEKKGVECLIDAFAKIRQTRPDVVLVLAGSGAPDYVKAQKERAASLGDAVLWTGHVEGESKRALLGGADVFVLPSRSENFGIALLEAMAAGLACVTTPGVALVHEEDCRDAVVISPVDDANALTGHCLSLLSDATARAALAGRARVAARAFSSELMASRLKELYRRLVSFPDPATDP</sequence>
<name>A0A512M9V3_9BACT</name>
<keyword evidence="3" id="KW-0808">Transferase</keyword>
<dbReference type="InterPro" id="IPR001296">
    <property type="entry name" value="Glyco_trans_1"/>
</dbReference>
<dbReference type="OrthoDB" id="9795068at2"/>
<proteinExistence type="predicted"/>
<dbReference type="RefSeq" id="WP_146851094.1">
    <property type="nucleotide sequence ID" value="NZ_BKAG01000018.1"/>
</dbReference>
<accession>A0A512M9V3</accession>
<dbReference type="GO" id="GO:0016758">
    <property type="term" value="F:hexosyltransferase activity"/>
    <property type="evidence" value="ECO:0007669"/>
    <property type="project" value="TreeGrafter"/>
</dbReference>
<dbReference type="AlphaFoldDB" id="A0A512M9V3"/>
<dbReference type="EMBL" id="BKAG01000018">
    <property type="protein sequence ID" value="GEP43520.1"/>
    <property type="molecule type" value="Genomic_DNA"/>
</dbReference>
<dbReference type="Proteomes" id="UP000321577">
    <property type="component" value="Unassembled WGS sequence"/>
</dbReference>
<reference evidence="3 4" key="1">
    <citation type="submission" date="2019-07" db="EMBL/GenBank/DDBJ databases">
        <title>Whole genome shotgun sequence of Brevifollis gellanilyticus NBRC 108608.</title>
        <authorList>
            <person name="Hosoyama A."/>
            <person name="Uohara A."/>
            <person name="Ohji S."/>
            <person name="Ichikawa N."/>
        </authorList>
    </citation>
    <scope>NUCLEOTIDE SEQUENCE [LARGE SCALE GENOMIC DNA]</scope>
    <source>
        <strain evidence="3 4">NBRC 108608</strain>
    </source>
</reference>
<comment type="caution">
    <text evidence="3">The sequence shown here is derived from an EMBL/GenBank/DDBJ whole genome shotgun (WGS) entry which is preliminary data.</text>
</comment>
<evidence type="ECO:0000259" key="2">
    <source>
        <dbReference type="Pfam" id="PF13579"/>
    </source>
</evidence>
<dbReference type="PANTHER" id="PTHR45947:SF3">
    <property type="entry name" value="SULFOQUINOVOSYL TRANSFERASE SQD2"/>
    <property type="match status" value="1"/>
</dbReference>
<dbReference type="Pfam" id="PF00534">
    <property type="entry name" value="Glycos_transf_1"/>
    <property type="match status" value="1"/>
</dbReference>
<feature type="domain" description="Glycosyltransferase subfamily 4-like N-terminal" evidence="2">
    <location>
        <begin position="15"/>
        <end position="184"/>
    </location>
</feature>
<evidence type="ECO:0000313" key="3">
    <source>
        <dbReference type="EMBL" id="GEP43520.1"/>
    </source>
</evidence>
<protein>
    <submittedName>
        <fullName evidence="3">Glycosyl transferase</fullName>
    </submittedName>
</protein>
<dbReference type="Pfam" id="PF13579">
    <property type="entry name" value="Glyco_trans_4_4"/>
    <property type="match status" value="1"/>
</dbReference>
<organism evidence="3 4">
    <name type="scientific">Brevifollis gellanilyticus</name>
    <dbReference type="NCBI Taxonomy" id="748831"/>
    <lineage>
        <taxon>Bacteria</taxon>
        <taxon>Pseudomonadati</taxon>
        <taxon>Verrucomicrobiota</taxon>
        <taxon>Verrucomicrobiia</taxon>
        <taxon>Verrucomicrobiales</taxon>
        <taxon>Verrucomicrobiaceae</taxon>
    </lineage>
</organism>
<dbReference type="InterPro" id="IPR028098">
    <property type="entry name" value="Glyco_trans_4-like_N"/>
</dbReference>
<evidence type="ECO:0000259" key="1">
    <source>
        <dbReference type="Pfam" id="PF00534"/>
    </source>
</evidence>
<dbReference type="Gene3D" id="3.40.50.2000">
    <property type="entry name" value="Glycogen Phosphorylase B"/>
    <property type="match status" value="2"/>
</dbReference>